<dbReference type="GeneID" id="20709237"/>
<feature type="compositionally biased region" description="Basic and acidic residues" evidence="1">
    <location>
        <begin position="74"/>
        <end position="87"/>
    </location>
</feature>
<sequence>MASKVILFGPLIAALNTVYDRERRQIFGSHGLGFCQIRQRMSRTVAGHAGKPFSIADQTRAPPQRPGPPRQRGVGRDHTIILADRRPQRGRGSTTAAGGVLVLEGQAGAASSE</sequence>
<dbReference type="KEGG" id="vda:VDAG_07774"/>
<dbReference type="RefSeq" id="XP_009650835.1">
    <property type="nucleotide sequence ID" value="XM_009652540.1"/>
</dbReference>
<accession>G2XC92</accession>
<dbReference type="EMBL" id="DS572712">
    <property type="protein sequence ID" value="EGY16610.1"/>
    <property type="molecule type" value="Genomic_DNA"/>
</dbReference>
<dbReference type="HOGENOM" id="CLU_2135443_0_0_1"/>
<gene>
    <name evidence="2" type="ORF">VDAG_07774</name>
</gene>
<dbReference type="Proteomes" id="UP000001611">
    <property type="component" value="Chromosome 2"/>
</dbReference>
<keyword evidence="3" id="KW-1185">Reference proteome</keyword>
<feature type="region of interest" description="Disordered" evidence="1">
    <location>
        <begin position="46"/>
        <end position="99"/>
    </location>
</feature>
<organism evidence="2 3">
    <name type="scientific">Verticillium dahliae (strain VdLs.17 / ATCC MYA-4575 / FGSC 10137)</name>
    <name type="common">Verticillium wilt</name>
    <dbReference type="NCBI Taxonomy" id="498257"/>
    <lineage>
        <taxon>Eukaryota</taxon>
        <taxon>Fungi</taxon>
        <taxon>Dikarya</taxon>
        <taxon>Ascomycota</taxon>
        <taxon>Pezizomycotina</taxon>
        <taxon>Sordariomycetes</taxon>
        <taxon>Hypocreomycetidae</taxon>
        <taxon>Glomerellales</taxon>
        <taxon>Plectosphaerellaceae</taxon>
        <taxon>Verticillium</taxon>
    </lineage>
</organism>
<dbReference type="AlphaFoldDB" id="G2XC92"/>
<evidence type="ECO:0000256" key="1">
    <source>
        <dbReference type="SAM" id="MobiDB-lite"/>
    </source>
</evidence>
<evidence type="ECO:0000313" key="3">
    <source>
        <dbReference type="Proteomes" id="UP000001611"/>
    </source>
</evidence>
<evidence type="ECO:0000313" key="2">
    <source>
        <dbReference type="EMBL" id="EGY16610.1"/>
    </source>
</evidence>
<proteinExistence type="predicted"/>
<name>G2XC92_VERDV</name>
<protein>
    <submittedName>
        <fullName evidence="2">Uncharacterized protein</fullName>
    </submittedName>
</protein>
<reference evidence="2 3" key="1">
    <citation type="submission" date="2008-03" db="EMBL/GenBank/DDBJ databases">
        <title>The Genome Sequence of Verticillium dahliae VdLs.17.</title>
        <authorList>
            <consortium name="The Broad Institute Genome Sequencing Platform"/>
            <person name="Ma L.-J.J."/>
            <person name="Klosterman S.J."/>
            <person name="Subbarao K."/>
            <person name="Dobinson K."/>
            <person name="Veronese P."/>
            <person name="Kang S."/>
            <person name="Gold S.E."/>
            <person name="Young S."/>
            <person name="Jaffe D."/>
            <person name="Gnerre S."/>
            <person name="Berlin A."/>
            <person name="Heiman D."/>
            <person name="Hepburn T."/>
            <person name="Sykes S."/>
            <person name="Alvarado L."/>
            <person name="Kodira C.D."/>
            <person name="Lander E."/>
            <person name="Galagan J."/>
            <person name="Nusbaum C."/>
            <person name="Birren B."/>
        </authorList>
    </citation>
    <scope>NUCLEOTIDE SEQUENCE [LARGE SCALE GENOMIC DNA]</scope>
    <source>
        <strain evidence="3">VdLs.17 / ATCC MYA-4575 / FGSC 10137</strain>
    </source>
</reference>
<dbReference type="InParanoid" id="G2XC92"/>